<evidence type="ECO:0000256" key="10">
    <source>
        <dbReference type="ARBA" id="ARBA00023004"/>
    </source>
</evidence>
<dbReference type="GO" id="GO:0008419">
    <property type="term" value="F:RNA lariat debranching enzyme activity"/>
    <property type="evidence" value="ECO:0007669"/>
    <property type="project" value="EnsemblFungi"/>
</dbReference>
<dbReference type="Proteomes" id="UP000242146">
    <property type="component" value="Unassembled WGS sequence"/>
</dbReference>
<evidence type="ECO:0000256" key="1">
    <source>
        <dbReference type="ARBA" id="ARBA00001936"/>
    </source>
</evidence>
<dbReference type="PANTHER" id="PTHR12849:SF0">
    <property type="entry name" value="LARIAT DEBRANCHING ENZYME"/>
    <property type="match status" value="1"/>
</dbReference>
<evidence type="ECO:0000259" key="14">
    <source>
        <dbReference type="SMART" id="SM01124"/>
    </source>
</evidence>
<evidence type="ECO:0000256" key="2">
    <source>
        <dbReference type="ARBA" id="ARBA00001947"/>
    </source>
</evidence>
<accession>A0A1X2GUZ6</accession>
<dbReference type="AlphaFoldDB" id="A0A1X2GUZ6"/>
<dbReference type="GO" id="GO:0046872">
    <property type="term" value="F:metal ion binding"/>
    <property type="evidence" value="ECO:0007669"/>
    <property type="project" value="UniProtKB-KW"/>
</dbReference>
<protein>
    <submittedName>
        <fullName evidence="15">Metallo-dependent phosphatase</fullName>
    </submittedName>
</protein>
<dbReference type="InterPro" id="IPR029052">
    <property type="entry name" value="Metallo-depent_PP-like"/>
</dbReference>
<dbReference type="SMART" id="SM01124">
    <property type="entry name" value="DBR1"/>
    <property type="match status" value="1"/>
</dbReference>
<comment type="cofactor">
    <cofactor evidence="2">
        <name>Zn(2+)</name>
        <dbReference type="ChEBI" id="CHEBI:29105"/>
    </cofactor>
</comment>
<dbReference type="Pfam" id="PF00149">
    <property type="entry name" value="Metallophos"/>
    <property type="match status" value="1"/>
</dbReference>
<feature type="region of interest" description="Disordered" evidence="13">
    <location>
        <begin position="260"/>
        <end position="324"/>
    </location>
</feature>
<feature type="compositionally biased region" description="Acidic residues" evidence="13">
    <location>
        <begin position="306"/>
        <end position="320"/>
    </location>
</feature>
<evidence type="ECO:0000256" key="6">
    <source>
        <dbReference type="ARBA" id="ARBA00022664"/>
    </source>
</evidence>
<feature type="domain" description="Lariat debranching enzyme C-terminal" evidence="14">
    <location>
        <begin position="320"/>
        <end position="454"/>
    </location>
</feature>
<dbReference type="Gene3D" id="3.60.21.10">
    <property type="match status" value="1"/>
</dbReference>
<feature type="compositionally biased region" description="Acidic residues" evidence="13">
    <location>
        <begin position="273"/>
        <end position="285"/>
    </location>
</feature>
<feature type="region of interest" description="Disordered" evidence="13">
    <location>
        <begin position="457"/>
        <end position="480"/>
    </location>
</feature>
<evidence type="ECO:0000256" key="12">
    <source>
        <dbReference type="ARBA" id="ARBA00023242"/>
    </source>
</evidence>
<comment type="similarity">
    <text evidence="5">Belongs to the lariat debranching enzyme family.</text>
</comment>
<dbReference type="SUPFAM" id="SSF56300">
    <property type="entry name" value="Metallo-dependent phosphatases"/>
    <property type="match status" value="1"/>
</dbReference>
<comment type="caution">
    <text evidence="15">The sequence shown here is derived from an EMBL/GenBank/DDBJ whole genome shotgun (WGS) entry which is preliminary data.</text>
</comment>
<feature type="compositionally biased region" description="Basic and acidic residues" evidence="13">
    <location>
        <begin position="464"/>
        <end position="480"/>
    </location>
</feature>
<keyword evidence="12" id="KW-0539">Nucleus</keyword>
<reference evidence="15 16" key="1">
    <citation type="submission" date="2016-07" db="EMBL/GenBank/DDBJ databases">
        <title>Pervasive Adenine N6-methylation of Active Genes in Fungi.</title>
        <authorList>
            <consortium name="DOE Joint Genome Institute"/>
            <person name="Mondo S.J."/>
            <person name="Dannebaum R.O."/>
            <person name="Kuo R.C."/>
            <person name="Labutti K."/>
            <person name="Haridas S."/>
            <person name="Kuo A."/>
            <person name="Salamov A."/>
            <person name="Ahrendt S.R."/>
            <person name="Lipzen A."/>
            <person name="Sullivan W."/>
            <person name="Andreopoulos W.B."/>
            <person name="Clum A."/>
            <person name="Lindquist E."/>
            <person name="Daum C."/>
            <person name="Ramamoorthy G.K."/>
            <person name="Gryganskyi A."/>
            <person name="Culley D."/>
            <person name="Magnuson J.K."/>
            <person name="James T.Y."/>
            <person name="O'Malley M.A."/>
            <person name="Stajich J.E."/>
            <person name="Spatafora J.W."/>
            <person name="Visel A."/>
            <person name="Grigoriev I.V."/>
        </authorList>
    </citation>
    <scope>NUCLEOTIDE SEQUENCE [LARGE SCALE GENOMIC DNA]</scope>
    <source>
        <strain evidence="15 16">NRRL 3301</strain>
    </source>
</reference>
<dbReference type="GO" id="GO:0005634">
    <property type="term" value="C:nucleus"/>
    <property type="evidence" value="ECO:0007669"/>
    <property type="project" value="UniProtKB-SubCell"/>
</dbReference>
<dbReference type="Pfam" id="PF05011">
    <property type="entry name" value="DBR1"/>
    <property type="match status" value="1"/>
</dbReference>
<dbReference type="InterPro" id="IPR007708">
    <property type="entry name" value="DBR1_C"/>
</dbReference>
<dbReference type="FunFam" id="3.60.21.10:FF:000035">
    <property type="entry name" value="Lariat debranching enzyme"/>
    <property type="match status" value="1"/>
</dbReference>
<proteinExistence type="inferred from homology"/>
<organism evidence="15 16">
    <name type="scientific">Hesseltinella vesiculosa</name>
    <dbReference type="NCBI Taxonomy" id="101127"/>
    <lineage>
        <taxon>Eukaryota</taxon>
        <taxon>Fungi</taxon>
        <taxon>Fungi incertae sedis</taxon>
        <taxon>Mucoromycota</taxon>
        <taxon>Mucoromycotina</taxon>
        <taxon>Mucoromycetes</taxon>
        <taxon>Mucorales</taxon>
        <taxon>Cunninghamellaceae</taxon>
        <taxon>Hesseltinella</taxon>
    </lineage>
</organism>
<evidence type="ECO:0000256" key="4">
    <source>
        <dbReference type="ARBA" id="ARBA00004123"/>
    </source>
</evidence>
<keyword evidence="9" id="KW-0862">Zinc</keyword>
<keyword evidence="6" id="KW-0507">mRNA processing</keyword>
<evidence type="ECO:0000256" key="11">
    <source>
        <dbReference type="ARBA" id="ARBA00023211"/>
    </source>
</evidence>
<comment type="cofactor">
    <cofactor evidence="3">
        <name>Fe(2+)</name>
        <dbReference type="ChEBI" id="CHEBI:29033"/>
    </cofactor>
</comment>
<name>A0A1X2GUZ6_9FUNG</name>
<dbReference type="PANTHER" id="PTHR12849">
    <property type="entry name" value="RNA LARIAT DEBRANCHING ENZYME"/>
    <property type="match status" value="1"/>
</dbReference>
<dbReference type="InterPro" id="IPR041816">
    <property type="entry name" value="Dbr1_N"/>
</dbReference>
<evidence type="ECO:0000313" key="15">
    <source>
        <dbReference type="EMBL" id="ORX61853.1"/>
    </source>
</evidence>
<evidence type="ECO:0000256" key="8">
    <source>
        <dbReference type="ARBA" id="ARBA00022801"/>
    </source>
</evidence>
<evidence type="ECO:0000256" key="13">
    <source>
        <dbReference type="SAM" id="MobiDB-lite"/>
    </source>
</evidence>
<evidence type="ECO:0000256" key="9">
    <source>
        <dbReference type="ARBA" id="ARBA00022833"/>
    </source>
</evidence>
<keyword evidence="10" id="KW-0408">Iron</keyword>
<dbReference type="STRING" id="101127.A0A1X2GUZ6"/>
<dbReference type="OrthoDB" id="407609at2759"/>
<keyword evidence="8" id="KW-0378">Hydrolase</keyword>
<keyword evidence="7" id="KW-0479">Metal-binding</keyword>
<comment type="subcellular location">
    <subcellularLocation>
        <location evidence="4">Nucleus</location>
    </subcellularLocation>
</comment>
<evidence type="ECO:0000256" key="5">
    <source>
        <dbReference type="ARBA" id="ARBA00006045"/>
    </source>
</evidence>
<comment type="cofactor">
    <cofactor evidence="1">
        <name>Mn(2+)</name>
        <dbReference type="ChEBI" id="CHEBI:29035"/>
    </cofactor>
</comment>
<gene>
    <name evidence="15" type="ORF">DM01DRAFT_1331324</name>
</gene>
<dbReference type="GO" id="GO:0045292">
    <property type="term" value="P:mRNA cis splicing, via spliceosome"/>
    <property type="evidence" value="ECO:0007669"/>
    <property type="project" value="EnsemblFungi"/>
</dbReference>
<evidence type="ECO:0000256" key="7">
    <source>
        <dbReference type="ARBA" id="ARBA00022723"/>
    </source>
</evidence>
<dbReference type="InterPro" id="IPR004843">
    <property type="entry name" value="Calcineurin-like_PHP"/>
</dbReference>
<evidence type="ECO:0000256" key="3">
    <source>
        <dbReference type="ARBA" id="ARBA00001954"/>
    </source>
</evidence>
<sequence>MKIAIEGCCHGQLDDIYGTLKLLEEKEGTKIDLLLICGDFQAIRNMGDLQCMAVPPAYRHLGTFWKYYAGIAKAPYPTIFIGGNHEASNYLWELYHGGWVCDNIYYLGQAGVIQYNGVRIGGLSGIFNDHHYQRGHYEKSPYSPSNIRSVYHVREYDVQRLMQIKQPMDVFLSHDWPRGIERYGDLATLLRWKKYFYNEVLSNTLGSPANEQLLTHLKPDYWFSAHLHVKYPAVVDHDKWQKQTYSQAVRDILSGKPAAQTLPAAPVANPDEIAIDDDSDQDEQPEPSMPPPETQPQDDQGNTDEILIDDSDEDGDDDQVVETPNASITRFLSLDKCMPRRGFLQVVDIPAKNDQGFAYDLEWLSIVKAMDPYLSLQHHPIAIPLSDQVQSTIQEALTSLQQVDLQIPMNFVPSHSAHDPATQPSHELIHQWQCPVENQQTRDFCTLLGLDNKINGGCQPPATHEVDSPSKRFKPESSDQ</sequence>
<dbReference type="EMBL" id="MCGT01000002">
    <property type="protein sequence ID" value="ORX61853.1"/>
    <property type="molecule type" value="Genomic_DNA"/>
</dbReference>
<evidence type="ECO:0000313" key="16">
    <source>
        <dbReference type="Proteomes" id="UP000242146"/>
    </source>
</evidence>
<dbReference type="CDD" id="cd00844">
    <property type="entry name" value="MPP_Dbr1_N"/>
    <property type="match status" value="1"/>
</dbReference>
<keyword evidence="11" id="KW-0464">Manganese</keyword>
<keyword evidence="16" id="KW-1185">Reference proteome</keyword>